<sequence length="867" mass="101446">MYKIKHRFIRFFSFLLLAIIAHSYILYKYFKDGILFTGPNDGIEQMIPIQMYIYEKWSTGTFFYATDFGIGGDFFTDLSYYFTTNILFIFNVLTVKLLQIMHLVEPNHLMFWFHNAIIISIFKCALVLAATYYYATWLKLNTISKWIFATGFAFSPLYFRFTVYWPFFSDVFILLPLLWASIERYLKTGKVGLFIVVVTLSFMNNFYFAYYQLLMGLIYFLLRLWIRHHADIVSRKQAIFTLIASSSLGLGSSLLFFYHGVRSFLNNERVRFEATIPLVESFNENTNIIFDNYLIVILVISIQAILTFKLYRHMYFKLFAILSIITIIAAYIPFIDSLFNGLSAPQKRWHYLLAFSTSGLIACYMYHFVKIHIRTYLWTSLIGLSFVILSAIMYEKFVVWIPWLLFVWILGGITLFLKQHHYRHPLQLAYGASIIILAILVSSVFTHFQIFHNDHIKRANTFYVNASLYHTPLQQDLVNQLRHKKASEERIDWRVNEQDNTPMYQHFKGLSLYSSIFDQQIIDLYYKTLMINIKEESVSRYQSTQGRANIASLLSVRYQMLKDYQNNVPHDFKRIDGAGQYRIYENQNVLPAVKVTDKFYDARQLKTAIDREHAMIDGVVLDGEGKSYPSPAPNLLNHTTIRYDQAHQVDKGKINVQQGFGGVTLSIPKSLQSQYKDFYVVIHVKRGRPDSNHVVDVNGYQNHRLFNASKYRTGQYDLLYRTQTDKSGKIHIGLSPKGEYDFNLLGLYGEDYHTLNRASKKKHYTYQEAHSKIKIGLKNHDKGMMVLNIPYRKGMKATVDGHSIAPEKVNYFMTGIPVDRQAKNVEITYRPPYFFTMIMISLISAFSAFWFSKYIYKKNIKRKSESD</sequence>
<dbReference type="InterPro" id="IPR018580">
    <property type="entry name" value="Uncharacterised_YfhO"/>
</dbReference>
<feature type="transmembrane region" description="Helical" evidence="1">
    <location>
        <begin position="110"/>
        <end position="137"/>
    </location>
</feature>
<evidence type="ECO:0008006" key="4">
    <source>
        <dbReference type="Google" id="ProtNLM"/>
    </source>
</evidence>
<keyword evidence="1" id="KW-1133">Transmembrane helix</keyword>
<feature type="transmembrane region" description="Helical" evidence="1">
    <location>
        <begin position="400"/>
        <end position="417"/>
    </location>
</feature>
<feature type="transmembrane region" description="Helical" evidence="1">
    <location>
        <begin position="12"/>
        <end position="30"/>
    </location>
</feature>
<evidence type="ECO:0000256" key="1">
    <source>
        <dbReference type="SAM" id="Phobius"/>
    </source>
</evidence>
<evidence type="ECO:0000313" key="3">
    <source>
        <dbReference type="Proteomes" id="UP000285625"/>
    </source>
</evidence>
<feature type="transmembrane region" description="Helical" evidence="1">
    <location>
        <begin position="376"/>
        <end position="394"/>
    </location>
</feature>
<comment type="caution">
    <text evidence="2">The sequence shown here is derived from an EMBL/GenBank/DDBJ whole genome shotgun (WGS) entry which is preliminary data.</text>
</comment>
<protein>
    <recommendedName>
        <fullName evidence="4">Integral membrane protein</fullName>
    </recommendedName>
</protein>
<name>A0A418JK98_STAHY</name>
<evidence type="ECO:0000313" key="2">
    <source>
        <dbReference type="EMBL" id="RIO46610.1"/>
    </source>
</evidence>
<dbReference type="Pfam" id="PF09586">
    <property type="entry name" value="YfhO"/>
    <property type="match status" value="1"/>
</dbReference>
<feature type="transmembrane region" description="Helical" evidence="1">
    <location>
        <begin position="185"/>
        <end position="203"/>
    </location>
</feature>
<feature type="transmembrane region" description="Helical" evidence="1">
    <location>
        <begin position="429"/>
        <end position="448"/>
    </location>
</feature>
<feature type="transmembrane region" description="Helical" evidence="1">
    <location>
        <begin position="315"/>
        <end position="334"/>
    </location>
</feature>
<dbReference type="EMBL" id="QXVO01000008">
    <property type="protein sequence ID" value="RIO46610.1"/>
    <property type="molecule type" value="Genomic_DNA"/>
</dbReference>
<dbReference type="Proteomes" id="UP000285625">
    <property type="component" value="Unassembled WGS sequence"/>
</dbReference>
<gene>
    <name evidence="2" type="ORF">BUZ57_03750</name>
</gene>
<organism evidence="2 3">
    <name type="scientific">Staphylococcus hyicus</name>
    <dbReference type="NCBI Taxonomy" id="1284"/>
    <lineage>
        <taxon>Bacteria</taxon>
        <taxon>Bacillati</taxon>
        <taxon>Bacillota</taxon>
        <taxon>Bacilli</taxon>
        <taxon>Bacillales</taxon>
        <taxon>Staphylococcaceae</taxon>
        <taxon>Staphylococcus</taxon>
    </lineage>
</organism>
<feature type="transmembrane region" description="Helical" evidence="1">
    <location>
        <begin position="209"/>
        <end position="226"/>
    </location>
</feature>
<dbReference type="STRING" id="1284.SHYC_08195"/>
<feature type="transmembrane region" description="Helical" evidence="1">
    <location>
        <begin position="78"/>
        <end position="98"/>
    </location>
</feature>
<feature type="transmembrane region" description="Helical" evidence="1">
    <location>
        <begin position="288"/>
        <end position="308"/>
    </location>
</feature>
<keyword evidence="1" id="KW-0812">Transmembrane</keyword>
<dbReference type="RefSeq" id="WP_119635216.1">
    <property type="nucleotide sequence ID" value="NZ_CP170216.1"/>
</dbReference>
<dbReference type="PANTHER" id="PTHR38454">
    <property type="entry name" value="INTEGRAL MEMBRANE PROTEIN-RELATED"/>
    <property type="match status" value="1"/>
</dbReference>
<dbReference type="PANTHER" id="PTHR38454:SF1">
    <property type="entry name" value="INTEGRAL MEMBRANE PROTEIN"/>
    <property type="match status" value="1"/>
</dbReference>
<feature type="transmembrane region" description="Helical" evidence="1">
    <location>
        <begin position="157"/>
        <end position="178"/>
    </location>
</feature>
<feature type="transmembrane region" description="Helical" evidence="1">
    <location>
        <begin position="833"/>
        <end position="856"/>
    </location>
</feature>
<proteinExistence type="predicted"/>
<feature type="transmembrane region" description="Helical" evidence="1">
    <location>
        <begin position="349"/>
        <end position="369"/>
    </location>
</feature>
<accession>A0A418JK98</accession>
<dbReference type="AlphaFoldDB" id="A0A418JK98"/>
<reference evidence="2 3" key="1">
    <citation type="journal article" date="2016" name="Front. Microbiol.">
        <title>Comprehensive Phylogenetic Analysis of Bovine Non-aureus Staphylococci Species Based on Whole-Genome Sequencing.</title>
        <authorList>
            <person name="Naushad S."/>
            <person name="Barkema H.W."/>
            <person name="Luby C."/>
            <person name="Condas L.A."/>
            <person name="Nobrega D.B."/>
            <person name="Carson D.A."/>
            <person name="De Buck J."/>
        </authorList>
    </citation>
    <scope>NUCLEOTIDE SEQUENCE [LARGE SCALE GENOMIC DNA]</scope>
    <source>
        <strain evidence="2 3">SNUC 5959</strain>
    </source>
</reference>
<keyword evidence="1" id="KW-0472">Membrane</keyword>
<feature type="transmembrane region" description="Helical" evidence="1">
    <location>
        <begin position="238"/>
        <end position="258"/>
    </location>
</feature>